<organism evidence="1 2">
    <name type="scientific">Cutibacterium modestum</name>
    <dbReference type="NCBI Taxonomy" id="2559073"/>
    <lineage>
        <taxon>Bacteria</taxon>
        <taxon>Bacillati</taxon>
        <taxon>Actinomycetota</taxon>
        <taxon>Actinomycetes</taxon>
        <taxon>Propionibacteriales</taxon>
        <taxon>Propionibacteriaceae</taxon>
        <taxon>Cutibacterium</taxon>
    </lineage>
</organism>
<proteinExistence type="predicted"/>
<dbReference type="Proteomes" id="UP000825072">
    <property type="component" value="Chromosome 1"/>
</dbReference>
<dbReference type="RefSeq" id="WP_002527693.1">
    <property type="nucleotide sequence ID" value="NZ_AP024747.1"/>
</dbReference>
<evidence type="ECO:0000313" key="1">
    <source>
        <dbReference type="EMBL" id="BCY25601.1"/>
    </source>
</evidence>
<dbReference type="AlphaFoldDB" id="A0AAD1KR15"/>
<reference evidence="1" key="1">
    <citation type="submission" date="2021-06" db="EMBL/GenBank/DDBJ databases">
        <title>Genome sequence of Cutibacterium modestum strain KB17-24694.</title>
        <authorList>
            <person name="Dekio I."/>
            <person name="Asahina A."/>
            <person name="Nishida M."/>
        </authorList>
    </citation>
    <scope>NUCLEOTIDE SEQUENCE</scope>
    <source>
        <strain evidence="1">KB17-24694</strain>
    </source>
</reference>
<dbReference type="GeneID" id="92880392"/>
<dbReference type="EMBL" id="AP024747">
    <property type="protein sequence ID" value="BCY25601.1"/>
    <property type="molecule type" value="Genomic_DNA"/>
</dbReference>
<accession>A0AAD1KR15</accession>
<protein>
    <submittedName>
        <fullName evidence="1">Uncharacterized protein</fullName>
    </submittedName>
</protein>
<sequence length="159" mass="17549">MIAMDLESSKTSTAWVDARFFSLHVRSLVHECRVPWRVIALLAHVPSRIVQRLAGQGDRPIHRIRVIDAMRILRISTDDIDAARERIVPAGSTRTRLLALQKAGCDIAEIATMLDVTMSHAADLISGEAQLCTEMTRLRGRAACQARGLFATAESLTSM</sequence>
<evidence type="ECO:0000313" key="2">
    <source>
        <dbReference type="Proteomes" id="UP000825072"/>
    </source>
</evidence>
<gene>
    <name evidence="1" type="ORF">KB1_15910</name>
</gene>
<name>A0AAD1KR15_9ACTN</name>